<dbReference type="GO" id="GO:0003986">
    <property type="term" value="F:acetyl-CoA hydrolase activity"/>
    <property type="evidence" value="ECO:0007669"/>
    <property type="project" value="TreeGrafter"/>
</dbReference>
<comment type="similarity">
    <text evidence="1">Belongs to the acetyl-CoA hydrolase/transferase family.</text>
</comment>
<organism evidence="6 7">
    <name type="scientific">Halomonas urmiana</name>
    <dbReference type="NCBI Taxonomy" id="490901"/>
    <lineage>
        <taxon>Bacteria</taxon>
        <taxon>Pseudomonadati</taxon>
        <taxon>Pseudomonadota</taxon>
        <taxon>Gammaproteobacteria</taxon>
        <taxon>Oceanospirillales</taxon>
        <taxon>Halomonadaceae</taxon>
        <taxon>Halomonas</taxon>
    </lineage>
</organism>
<dbReference type="Pfam" id="PF02550">
    <property type="entry name" value="AcetylCoA_hydro"/>
    <property type="match status" value="1"/>
</dbReference>
<dbReference type="GO" id="GO:0006083">
    <property type="term" value="P:acetate metabolic process"/>
    <property type="evidence" value="ECO:0007669"/>
    <property type="project" value="InterPro"/>
</dbReference>
<feature type="active site" description="5-glutamyl coenzyme A thioester intermediate" evidence="2">
    <location>
        <position position="287"/>
    </location>
</feature>
<dbReference type="AlphaFoldDB" id="A0A5R8MCG8"/>
<comment type="caution">
    <text evidence="6">The sequence shown here is derived from an EMBL/GenBank/DDBJ whole genome shotgun (WGS) entry which is preliminary data.</text>
</comment>
<dbReference type="InterPro" id="IPR026888">
    <property type="entry name" value="AcetylCoA_hyd_C"/>
</dbReference>
<dbReference type="InterPro" id="IPR037171">
    <property type="entry name" value="NagB/RpiA_transferase-like"/>
</dbReference>
<reference evidence="6 7" key="1">
    <citation type="journal article" date="2007" name="Int. J. Syst. Evol. Microbiol.">
        <title>Halomonas saccharevitans sp. nov., Halomonas arcis sp. nov. and Halomonas subterranea sp. nov., halophilic bacteria isolated from hypersaline environments of China.</title>
        <authorList>
            <person name="Xu X.W."/>
            <person name="Wu Y.H."/>
            <person name="Zhou Z."/>
            <person name="Wang C.S."/>
            <person name="Zhou Y.G."/>
            <person name="Zhang H.B."/>
            <person name="Wang Y."/>
            <person name="Wu M."/>
        </authorList>
    </citation>
    <scope>NUCLEOTIDE SEQUENCE [LARGE SCALE GENOMIC DNA]</scope>
    <source>
        <strain evidence="6 7">TBZ3</strain>
    </source>
</reference>
<dbReference type="Gene3D" id="3.40.1080.10">
    <property type="entry name" value="Glutaconate Coenzyme A-transferase"/>
    <property type="match status" value="1"/>
</dbReference>
<dbReference type="GO" id="GO:0008775">
    <property type="term" value="F:acetate CoA-transferase activity"/>
    <property type="evidence" value="ECO:0007669"/>
    <property type="project" value="InterPro"/>
</dbReference>
<keyword evidence="7" id="KW-1185">Reference proteome</keyword>
<dbReference type="Proteomes" id="UP000306973">
    <property type="component" value="Unassembled WGS sequence"/>
</dbReference>
<feature type="binding site" evidence="3">
    <location>
        <position position="377"/>
    </location>
    <ligand>
        <name>CoA</name>
        <dbReference type="ChEBI" id="CHEBI:57287"/>
    </ligand>
</feature>
<name>A0A5R8MCG8_9GAMM</name>
<dbReference type="PANTHER" id="PTHR43609:SF1">
    <property type="entry name" value="ACETYL-COA HYDROLASE"/>
    <property type="match status" value="1"/>
</dbReference>
<keyword evidence="6" id="KW-0808">Transferase</keyword>
<proteinExistence type="inferred from homology"/>
<gene>
    <name evidence="6" type="ORF">FEI13_16300</name>
</gene>
<protein>
    <submittedName>
        <fullName evidence="6">Acetyl-CoA hydrolase/transferase family protein</fullName>
    </submittedName>
</protein>
<dbReference type="Gene3D" id="3.30.750.70">
    <property type="entry name" value="4-hydroxybutyrate coenzyme like domains"/>
    <property type="match status" value="1"/>
</dbReference>
<feature type="domain" description="Acetyl-CoA hydrolase/transferase N-terminal" evidence="4">
    <location>
        <begin position="9"/>
        <end position="214"/>
    </location>
</feature>
<evidence type="ECO:0000256" key="1">
    <source>
        <dbReference type="ARBA" id="ARBA00009632"/>
    </source>
</evidence>
<evidence type="ECO:0000259" key="4">
    <source>
        <dbReference type="Pfam" id="PF02550"/>
    </source>
</evidence>
<dbReference type="OrthoDB" id="9801795at2"/>
<evidence type="ECO:0000259" key="5">
    <source>
        <dbReference type="Pfam" id="PF13336"/>
    </source>
</evidence>
<dbReference type="InterPro" id="IPR017821">
    <property type="entry name" value="Succinate_CoA_transferase"/>
</dbReference>
<feature type="domain" description="Acetyl-CoA hydrolase/transferase C-terminal" evidence="5">
    <location>
        <begin position="319"/>
        <end position="462"/>
    </location>
</feature>
<sequence length="518" mass="56451">MEARCRWAGWKERLCSAEQAAALIENGMTVGMSGFTRAGEAKEVPRALAERARQDPLSITLMTGASLGNDLDKLLTDAKVLSRRMPFQVDATLRRAINAGEVMFIDQHLSETVELLRNRQLAEIDVAVVEACAITEEGGIVPTTSVGNSASYAILADKVIIELNLDAPAELEGLHDIYIPQMRPTRPPIPVVAPDSRIGTPYIPIDPGKIAAIVVTHGKDSPSTLLPPDADTRRIADHLIEFFADEVSIGRLTPSLLPLQAGIGTMANAVMSGLAEGPFDHLTMYSEVLQDSTFDLLDAGKLDFASGCSITLTEARGKRVWGNLDAYRDRLVLRPQELSNHPGIVRRLGIIAINTALEMDIYGNVNSTHVGGTRMMNGIGGSGDFARNAQLSIFVTKSVAKEGDLSSVVPFASHVDHTEHDVDVVVTEHGLADLRGLAPRERAARLIDQCADSRYRPALRRYFEHACQRGGHTPHCLEEAFSWHIAAERDGHMRRFQTEDAGARRGEHREEPPVAHPA</sequence>
<dbReference type="SUPFAM" id="SSF100950">
    <property type="entry name" value="NagB/RpiA/CoA transferase-like"/>
    <property type="match status" value="2"/>
</dbReference>
<evidence type="ECO:0000256" key="3">
    <source>
        <dbReference type="PIRSR" id="PIRSR617821-2"/>
    </source>
</evidence>
<keyword evidence="6" id="KW-0378">Hydrolase</keyword>
<dbReference type="EMBL" id="VBUI01000030">
    <property type="protein sequence ID" value="TLF47264.1"/>
    <property type="molecule type" value="Genomic_DNA"/>
</dbReference>
<dbReference type="FunFam" id="3.40.1080.20:FF:000001">
    <property type="entry name" value="Acetyl-CoA hydrolase Ach1"/>
    <property type="match status" value="1"/>
</dbReference>
<dbReference type="Gene3D" id="3.40.1080.20">
    <property type="entry name" value="Acetyl-CoA hydrolase/transferase C-terminal domain"/>
    <property type="match status" value="1"/>
</dbReference>
<dbReference type="Pfam" id="PF13336">
    <property type="entry name" value="AcetylCoA_hyd_C"/>
    <property type="match status" value="1"/>
</dbReference>
<feature type="binding site" evidence="3">
    <location>
        <position position="401"/>
    </location>
    <ligand>
        <name>CoA</name>
        <dbReference type="ChEBI" id="CHEBI:57287"/>
    </ligand>
</feature>
<dbReference type="InterPro" id="IPR046433">
    <property type="entry name" value="ActCoA_hydro"/>
</dbReference>
<dbReference type="FunFam" id="3.40.1080.10:FF:000004">
    <property type="entry name" value="Acetyl-CoA hydrolase"/>
    <property type="match status" value="1"/>
</dbReference>
<evidence type="ECO:0000256" key="2">
    <source>
        <dbReference type="PIRSR" id="PIRSR617821-1"/>
    </source>
</evidence>
<evidence type="ECO:0000313" key="6">
    <source>
        <dbReference type="EMBL" id="TLF47264.1"/>
    </source>
</evidence>
<dbReference type="GO" id="GO:0006084">
    <property type="term" value="P:acetyl-CoA metabolic process"/>
    <property type="evidence" value="ECO:0007669"/>
    <property type="project" value="InterPro"/>
</dbReference>
<evidence type="ECO:0000313" key="7">
    <source>
        <dbReference type="Proteomes" id="UP000306973"/>
    </source>
</evidence>
<dbReference type="InterPro" id="IPR038460">
    <property type="entry name" value="AcetylCoA_hyd_C_sf"/>
</dbReference>
<dbReference type="NCBIfam" id="TIGR03458">
    <property type="entry name" value="YgfH_subfam"/>
    <property type="match status" value="1"/>
</dbReference>
<dbReference type="PANTHER" id="PTHR43609">
    <property type="entry name" value="ACETYL-COA HYDROLASE"/>
    <property type="match status" value="1"/>
</dbReference>
<dbReference type="InterPro" id="IPR003702">
    <property type="entry name" value="ActCoA_hydro_N"/>
</dbReference>
<feature type="binding site" evidence="3">
    <location>
        <position position="381"/>
    </location>
    <ligand>
        <name>CoA</name>
        <dbReference type="ChEBI" id="CHEBI:57287"/>
    </ligand>
</feature>
<accession>A0A5R8MCG8</accession>